<dbReference type="Proteomes" id="UP000254235">
    <property type="component" value="Unassembled WGS sequence"/>
</dbReference>
<sequence length="125" mass="14732">MDKEKYTVRGENGEFLALLRRGGIEYVTSTGISYYIDSEMVSSDECDFVIYSSYIKLYQDYKKEKSLDNIEYFEKFDDKTGIGKGYIRYKKRFDSHISRKEKDYILKRVKQMCTKAGIKICISES</sequence>
<name>A0A379GB15_9BACT</name>
<evidence type="ECO:0000313" key="1">
    <source>
        <dbReference type="EMBL" id="RAS44332.1"/>
    </source>
</evidence>
<dbReference type="EMBL" id="QLTQ01000017">
    <property type="protein sequence ID" value="RAS44332.1"/>
    <property type="molecule type" value="Genomic_DNA"/>
</dbReference>
<evidence type="ECO:0000313" key="2">
    <source>
        <dbReference type="EMBL" id="SUC37703.1"/>
    </source>
</evidence>
<dbReference type="GeneID" id="78571825"/>
<protein>
    <submittedName>
        <fullName evidence="2">Uncharacterized protein</fullName>
    </submittedName>
</protein>
<organism evidence="2 4">
    <name type="scientific">Prevotella pallens</name>
    <dbReference type="NCBI Taxonomy" id="60133"/>
    <lineage>
        <taxon>Bacteria</taxon>
        <taxon>Pseudomonadati</taxon>
        <taxon>Bacteroidota</taxon>
        <taxon>Bacteroidia</taxon>
        <taxon>Bacteroidales</taxon>
        <taxon>Prevotellaceae</taxon>
        <taxon>Prevotella</taxon>
    </lineage>
</organism>
<dbReference type="OrthoDB" id="1074346at2"/>
<keyword evidence="3" id="KW-1185">Reference proteome</keyword>
<dbReference type="AlphaFoldDB" id="A0A379GB15"/>
<accession>A0A379GB15</accession>
<reference evidence="2 4" key="2">
    <citation type="submission" date="2018-06" db="EMBL/GenBank/DDBJ databases">
        <authorList>
            <consortium name="Pathogen Informatics"/>
            <person name="Doyle S."/>
        </authorList>
    </citation>
    <scope>NUCLEOTIDE SEQUENCE [LARGE SCALE GENOMIC DNA]</scope>
    <source>
        <strain evidence="2 4">NCTC13043</strain>
    </source>
</reference>
<evidence type="ECO:0000313" key="3">
    <source>
        <dbReference type="Proteomes" id="UP000249852"/>
    </source>
</evidence>
<dbReference type="EMBL" id="UGTP01000003">
    <property type="protein sequence ID" value="SUC37703.1"/>
    <property type="molecule type" value="Genomic_DNA"/>
</dbReference>
<dbReference type="Proteomes" id="UP000249852">
    <property type="component" value="Unassembled WGS sequence"/>
</dbReference>
<dbReference type="RefSeq" id="WP_006045780.1">
    <property type="nucleotide sequence ID" value="NZ_JABZTX010000213.1"/>
</dbReference>
<evidence type="ECO:0000313" key="4">
    <source>
        <dbReference type="Proteomes" id="UP000254235"/>
    </source>
</evidence>
<gene>
    <name evidence="1" type="ORF">BC673_11761</name>
    <name evidence="2" type="ORF">NCTC13043_02199</name>
</gene>
<proteinExistence type="predicted"/>
<reference evidence="1 3" key="1">
    <citation type="submission" date="2018-06" db="EMBL/GenBank/DDBJ databases">
        <title>Genomic Encyclopedia of Archaeal and Bacterial Type Strains, Phase II (KMG-II): from individual species to whole genera.</title>
        <authorList>
            <person name="Goeker M."/>
        </authorList>
    </citation>
    <scope>NUCLEOTIDE SEQUENCE [LARGE SCALE GENOMIC DNA]</scope>
    <source>
        <strain evidence="1 3">DSM 18710</strain>
    </source>
</reference>